<reference evidence="2 3" key="1">
    <citation type="submission" date="2020-08" db="EMBL/GenBank/DDBJ databases">
        <title>Genome public.</title>
        <authorList>
            <person name="Liu C."/>
            <person name="Sun Q."/>
        </authorList>
    </citation>
    <scope>NUCLEOTIDE SEQUENCE [LARGE SCALE GENOMIC DNA]</scope>
    <source>
        <strain evidence="2 3">NSJ-7</strain>
    </source>
</reference>
<protein>
    <submittedName>
        <fullName evidence="2">AAA family ATPase</fullName>
    </submittedName>
</protein>
<dbReference type="InterPro" id="IPR041685">
    <property type="entry name" value="AAA_GajA/Old/RecF-like"/>
</dbReference>
<evidence type="ECO:0000313" key="2">
    <source>
        <dbReference type="EMBL" id="MBC5678475.1"/>
    </source>
</evidence>
<evidence type="ECO:0000313" key="3">
    <source>
        <dbReference type="Proteomes" id="UP000635828"/>
    </source>
</evidence>
<keyword evidence="3" id="KW-1185">Reference proteome</keyword>
<dbReference type="PANTHER" id="PTHR43581">
    <property type="entry name" value="ATP/GTP PHOSPHATASE"/>
    <property type="match status" value="1"/>
</dbReference>
<dbReference type="EMBL" id="JACOOS010000017">
    <property type="protein sequence ID" value="MBC5678475.1"/>
    <property type="molecule type" value="Genomic_DNA"/>
</dbReference>
<sequence length="106" mass="12124">MMMCCLVFGVNTRLQIDDQIKDKTELTYASTVVGEALPSSHNGLGYKNLIKIKFMLADFADKIKQGNLACIPLLFIEEPESHMHPQMQQTFAGYLEKYLMIRFVTF</sequence>
<dbReference type="InterPro" id="IPR051396">
    <property type="entry name" value="Bact_Antivir_Def_Nuclease"/>
</dbReference>
<feature type="domain" description="Endonuclease GajA/Old nuclease/RecF-like AAA" evidence="1">
    <location>
        <begin position="9"/>
        <end position="97"/>
    </location>
</feature>
<dbReference type="Proteomes" id="UP000635828">
    <property type="component" value="Unassembled WGS sequence"/>
</dbReference>
<gene>
    <name evidence="2" type="ORF">H8S22_12985</name>
</gene>
<dbReference type="PANTHER" id="PTHR43581:SF4">
    <property type="entry name" value="ATP_GTP PHOSPHATASE"/>
    <property type="match status" value="1"/>
</dbReference>
<comment type="caution">
    <text evidence="2">The sequence shown here is derived from an EMBL/GenBank/DDBJ whole genome shotgun (WGS) entry which is preliminary data.</text>
</comment>
<proteinExistence type="predicted"/>
<evidence type="ECO:0000259" key="1">
    <source>
        <dbReference type="Pfam" id="PF13175"/>
    </source>
</evidence>
<organism evidence="2 3">
    <name type="scientific">Anaerostipes hominis</name>
    <name type="common">ex Liu et al. 2021</name>
    <dbReference type="NCBI Taxonomy" id="2763018"/>
    <lineage>
        <taxon>Bacteria</taxon>
        <taxon>Bacillati</taxon>
        <taxon>Bacillota</taxon>
        <taxon>Clostridia</taxon>
        <taxon>Lachnospirales</taxon>
        <taxon>Lachnospiraceae</taxon>
        <taxon>Anaerostipes</taxon>
    </lineage>
</organism>
<dbReference type="Pfam" id="PF13175">
    <property type="entry name" value="AAA_15"/>
    <property type="match status" value="1"/>
</dbReference>
<dbReference type="RefSeq" id="WP_095142951.1">
    <property type="nucleotide sequence ID" value="NZ_JACOOS010000017.1"/>
</dbReference>
<accession>A0ABR7FV46</accession>
<name>A0ABR7FV46_9FIRM</name>